<evidence type="ECO:0000313" key="5">
    <source>
        <dbReference type="Proteomes" id="UP000029914"/>
    </source>
</evidence>
<keyword evidence="5" id="KW-1185">Reference proteome</keyword>
<dbReference type="InterPro" id="IPR016181">
    <property type="entry name" value="Acyl_CoA_acyltransferase"/>
</dbReference>
<proteinExistence type="predicted"/>
<sequence length="167" mass="18604">MSIDPKFSFRETTDADVTYVKRLNYLADVFGDETVTPESGEFLEGMSFYVGKWDPENGILVNDDDLDNPAGAAWYIFGDDGHHGVGYVGEDIPELAIAVETRYQRNGLGAELLRRAADLAEQRGCPGISLCVHNDNPGARRLYEREGFELVGEREENYVAMKRTFGA</sequence>
<evidence type="ECO:0000313" key="4">
    <source>
        <dbReference type="EMBL" id="AIT61437.1"/>
    </source>
</evidence>
<dbReference type="STRING" id="558173.CDOO_09290"/>
<dbReference type="Gene3D" id="3.40.630.30">
    <property type="match status" value="1"/>
</dbReference>
<accession>A0A097IH61</accession>
<evidence type="ECO:0000259" key="3">
    <source>
        <dbReference type="PROSITE" id="PS51186"/>
    </source>
</evidence>
<dbReference type="PANTHER" id="PTHR43420">
    <property type="entry name" value="ACETYLTRANSFERASE"/>
    <property type="match status" value="1"/>
</dbReference>
<dbReference type="SUPFAM" id="SSF55729">
    <property type="entry name" value="Acyl-CoA N-acyltransferases (Nat)"/>
    <property type="match status" value="1"/>
</dbReference>
<dbReference type="AlphaFoldDB" id="A0A097IH61"/>
<dbReference type="KEGG" id="cdo:CDOO_09290"/>
<reference evidence="4 5" key="1">
    <citation type="submission" date="2013-09" db="EMBL/GenBank/DDBJ databases">
        <title>Complete genome sequence of Corynebacterium doosanense CAU 212(T) (=DSM 45436(T)), isolated from activated sludge.</title>
        <authorList>
            <person name="Schaffert L."/>
            <person name="Albersmeier A."/>
            <person name="Kalinowski J."/>
            <person name="Ruckert C."/>
        </authorList>
    </citation>
    <scope>NUCLEOTIDE SEQUENCE [LARGE SCALE GENOMIC DNA]</scope>
    <source>
        <strain evidence="4 5">CAU 212</strain>
    </source>
</reference>
<evidence type="ECO:0000256" key="1">
    <source>
        <dbReference type="ARBA" id="ARBA00022679"/>
    </source>
</evidence>
<dbReference type="OrthoDB" id="4553064at2"/>
<evidence type="ECO:0000256" key="2">
    <source>
        <dbReference type="ARBA" id="ARBA00023315"/>
    </source>
</evidence>
<dbReference type="GO" id="GO:0016747">
    <property type="term" value="F:acyltransferase activity, transferring groups other than amino-acyl groups"/>
    <property type="evidence" value="ECO:0007669"/>
    <property type="project" value="InterPro"/>
</dbReference>
<dbReference type="eggNOG" id="COG0456">
    <property type="taxonomic scope" value="Bacteria"/>
</dbReference>
<dbReference type="HOGENOM" id="CLU_107134_1_2_11"/>
<dbReference type="Proteomes" id="UP000029914">
    <property type="component" value="Chromosome"/>
</dbReference>
<name>A0A097IH61_9CORY</name>
<organism evidence="4 5">
    <name type="scientific">Corynebacterium doosanense CAU 212 = DSM 45436</name>
    <dbReference type="NCBI Taxonomy" id="558173"/>
    <lineage>
        <taxon>Bacteria</taxon>
        <taxon>Bacillati</taxon>
        <taxon>Actinomycetota</taxon>
        <taxon>Actinomycetes</taxon>
        <taxon>Mycobacteriales</taxon>
        <taxon>Corynebacteriaceae</taxon>
        <taxon>Corynebacterium</taxon>
    </lineage>
</organism>
<dbReference type="Pfam" id="PF00583">
    <property type="entry name" value="Acetyltransf_1"/>
    <property type="match status" value="1"/>
</dbReference>
<keyword evidence="2" id="KW-0012">Acyltransferase</keyword>
<dbReference type="CDD" id="cd04301">
    <property type="entry name" value="NAT_SF"/>
    <property type="match status" value="1"/>
</dbReference>
<keyword evidence="1 4" id="KW-0808">Transferase</keyword>
<dbReference type="RefSeq" id="WP_018020897.1">
    <property type="nucleotide sequence ID" value="NZ_AQUX01000001.1"/>
</dbReference>
<dbReference type="PROSITE" id="PS51186">
    <property type="entry name" value="GNAT"/>
    <property type="match status" value="1"/>
</dbReference>
<dbReference type="EMBL" id="CP006764">
    <property type="protein sequence ID" value="AIT61437.1"/>
    <property type="molecule type" value="Genomic_DNA"/>
</dbReference>
<gene>
    <name evidence="4" type="ORF">CDOO_09290</name>
</gene>
<protein>
    <submittedName>
        <fullName evidence="4">Acetyltransferase</fullName>
    </submittedName>
</protein>
<feature type="domain" description="N-acetyltransferase" evidence="3">
    <location>
        <begin position="7"/>
        <end position="166"/>
    </location>
</feature>
<dbReference type="InterPro" id="IPR050680">
    <property type="entry name" value="YpeA/RimI_acetyltransf"/>
</dbReference>
<dbReference type="InterPro" id="IPR000182">
    <property type="entry name" value="GNAT_dom"/>
</dbReference>